<proteinExistence type="predicted"/>
<evidence type="ECO:0000313" key="2">
    <source>
        <dbReference type="Proteomes" id="UP001164250"/>
    </source>
</evidence>
<organism evidence="1 2">
    <name type="scientific">Pistacia atlantica</name>
    <dbReference type="NCBI Taxonomy" id="434234"/>
    <lineage>
        <taxon>Eukaryota</taxon>
        <taxon>Viridiplantae</taxon>
        <taxon>Streptophyta</taxon>
        <taxon>Embryophyta</taxon>
        <taxon>Tracheophyta</taxon>
        <taxon>Spermatophyta</taxon>
        <taxon>Magnoliopsida</taxon>
        <taxon>eudicotyledons</taxon>
        <taxon>Gunneridae</taxon>
        <taxon>Pentapetalae</taxon>
        <taxon>rosids</taxon>
        <taxon>malvids</taxon>
        <taxon>Sapindales</taxon>
        <taxon>Anacardiaceae</taxon>
        <taxon>Pistacia</taxon>
    </lineage>
</organism>
<dbReference type="Proteomes" id="UP001164250">
    <property type="component" value="Chromosome 7"/>
</dbReference>
<gene>
    <name evidence="1" type="ORF">Patl1_26954</name>
</gene>
<keyword evidence="2" id="KW-1185">Reference proteome</keyword>
<protein>
    <submittedName>
        <fullName evidence="1">Uncharacterized protein</fullName>
    </submittedName>
</protein>
<accession>A0ACC1B513</accession>
<dbReference type="EMBL" id="CM047903">
    <property type="protein sequence ID" value="KAJ0093982.1"/>
    <property type="molecule type" value="Genomic_DNA"/>
</dbReference>
<evidence type="ECO:0000313" key="1">
    <source>
        <dbReference type="EMBL" id="KAJ0093982.1"/>
    </source>
</evidence>
<name>A0ACC1B513_9ROSI</name>
<comment type="caution">
    <text evidence="1">The sequence shown here is derived from an EMBL/GenBank/DDBJ whole genome shotgun (WGS) entry which is preliminary data.</text>
</comment>
<reference evidence="2" key="1">
    <citation type="journal article" date="2023" name="G3 (Bethesda)">
        <title>Genome assembly and association tests identify interacting loci associated with vigor, precocity, and sex in interspecific pistachio rootstocks.</title>
        <authorList>
            <person name="Palmer W."/>
            <person name="Jacygrad E."/>
            <person name="Sagayaradj S."/>
            <person name="Cavanaugh K."/>
            <person name="Han R."/>
            <person name="Bertier L."/>
            <person name="Beede B."/>
            <person name="Kafkas S."/>
            <person name="Golino D."/>
            <person name="Preece J."/>
            <person name="Michelmore R."/>
        </authorList>
    </citation>
    <scope>NUCLEOTIDE SEQUENCE [LARGE SCALE GENOMIC DNA]</scope>
</reference>
<sequence length="121" mass="13260">MSSHSGADGKSDSTKAFLALLGLWHSGSAMCKPFMSAKERAVLAVRSRCFRGKCKSSKITIRIDGDACGSIDYNVIGKSGNWLFFQMSMESPLMVAFLMDKGMACGLAKTREKLPWWCHGK</sequence>